<evidence type="ECO:0000256" key="7">
    <source>
        <dbReference type="ARBA" id="ARBA00023237"/>
    </source>
</evidence>
<feature type="domain" description="TonB-dependent receptor plug" evidence="9">
    <location>
        <begin position="140"/>
        <end position="247"/>
    </location>
</feature>
<dbReference type="NCBIfam" id="TIGR04057">
    <property type="entry name" value="SusC_RagA_signa"/>
    <property type="match status" value="1"/>
</dbReference>
<evidence type="ECO:0000256" key="5">
    <source>
        <dbReference type="ARBA" id="ARBA00022729"/>
    </source>
</evidence>
<dbReference type="Proteomes" id="UP000632774">
    <property type="component" value="Unassembled WGS sequence"/>
</dbReference>
<evidence type="ECO:0000256" key="6">
    <source>
        <dbReference type="ARBA" id="ARBA00023136"/>
    </source>
</evidence>
<dbReference type="RefSeq" id="WP_194104151.1">
    <property type="nucleotide sequence ID" value="NZ_JADFFM010000001.1"/>
</dbReference>
<dbReference type="Pfam" id="PF13715">
    <property type="entry name" value="CarbopepD_reg_2"/>
    <property type="match status" value="1"/>
</dbReference>
<dbReference type="InterPro" id="IPR012910">
    <property type="entry name" value="Plug_dom"/>
</dbReference>
<dbReference type="InterPro" id="IPR039426">
    <property type="entry name" value="TonB-dep_rcpt-like"/>
</dbReference>
<dbReference type="InterPro" id="IPR008969">
    <property type="entry name" value="CarboxyPept-like_regulatory"/>
</dbReference>
<accession>A0ABR9XCC7</accession>
<keyword evidence="5" id="KW-0732">Signal</keyword>
<dbReference type="InterPro" id="IPR023996">
    <property type="entry name" value="TonB-dep_OMP_SusC/RagA"/>
</dbReference>
<evidence type="ECO:0000256" key="4">
    <source>
        <dbReference type="ARBA" id="ARBA00022692"/>
    </source>
</evidence>
<sequence length="1058" mass="116111">MKKRCTHILFKPISKKSGIARLKNNAAVLLLLLLFSVFTIPAWAQNAIKVTGVVKDNKGATLPGVSVKVKGTTVGTLTDIDGKYSLNVPNTSAILVFSYVSFNTKEVTVGSNKAIDVILTDASTDLSEIVVTGYGQSVTKRDLTGSIATVSAKQIEERQPVNLADALQGQIAGAQVVTDGGDPFSQGTIQIRGASSLNSTGNGPLYVIDGVINNDANFLNPADIASIEVLKDASSVAIYGSRGANGVIIITTKRGKEGKPNVRVDYYHLFGKLAHKLHTVSANDLRYYRSQRGDGNATLIDSTNHYLNADNDYQDLLFRTGNKDNLSVSVSGGQKGLTYYTGVNYYSDKSIAINSYAQNVRVTSNVDYQGSEKLKISNNLSYSYITGNSIDVGSSAKQVFERNPWTSLYKPDGTYNGYIESKRNPVAQAVYGQNVPTNISVQDNIMVNYQLLKELRFTTSFNSRLDNKNTAKFTPDIITNGSAGPNSGSNELDKILTYEFQAFLNYNKTFVKDHHVTGLLAFTRDRTREDDYQFAGTNYLSELVHTTNVATLNLANGATAYDATYYGSESVFGRLGYDYKGRYFINGTLRRDGSSRFGPDNKWGNFYAGAIAWRFSDEPFMAWTKNWLDDGKLRYTIGTAGNDRVGNFTYSSFIDFGGGSYNGSNIAYPDTQIGNPTIKWESTKTQNFGLDLTLLKGRLTITPEYYIKATYGLLYPKKTPEESGVVQGSINLGNIESRGFELAISGTPISKKDLSWNVNANITIQNAAVVKSLADHQPYIVSTSFQIKEGGHVGDFYLLKNLGVYQYDVSNAYAADGSRLTPVGVVVDKATNTSTATGYTLNGQPYTGPIHQISRNGYVLKGGNTMWQDTNNDGVINDDDRIITGNAIPKFFFGINNYVKYKGFSLNFLFNGSFGNKVYNSVANGQNAFSSTYSPPTYAAIYNSWHNQGDVVTYPNFRTINKDQYGDISNGINSLYMEDGSFIRLSSAKLTYDLGARLASKIKSRSIQLYIYGNNLATWTNYDWYDPEFTSSNVLSQGIDGGKYPRRREVGIGAVVNF</sequence>
<dbReference type="SUPFAM" id="SSF49464">
    <property type="entry name" value="Carboxypeptidase regulatory domain-like"/>
    <property type="match status" value="1"/>
</dbReference>
<dbReference type="Gene3D" id="2.40.170.20">
    <property type="entry name" value="TonB-dependent receptor, beta-barrel domain"/>
    <property type="match status" value="1"/>
</dbReference>
<keyword evidence="7 8" id="KW-0998">Cell outer membrane</keyword>
<gene>
    <name evidence="10" type="ORF">IRJ18_00020</name>
</gene>
<keyword evidence="6 8" id="KW-0472">Membrane</keyword>
<evidence type="ECO:0000256" key="8">
    <source>
        <dbReference type="PROSITE-ProRule" id="PRU01360"/>
    </source>
</evidence>
<comment type="caution">
    <text evidence="10">The sequence shown here is derived from an EMBL/GenBank/DDBJ whole genome shotgun (WGS) entry which is preliminary data.</text>
</comment>
<keyword evidence="11" id="KW-1185">Reference proteome</keyword>
<dbReference type="EMBL" id="JADFFM010000001">
    <property type="protein sequence ID" value="MBE9664723.1"/>
    <property type="molecule type" value="Genomic_DNA"/>
</dbReference>
<dbReference type="NCBIfam" id="TIGR04056">
    <property type="entry name" value="OMP_RagA_SusC"/>
    <property type="match status" value="1"/>
</dbReference>
<dbReference type="InterPro" id="IPR023997">
    <property type="entry name" value="TonB-dep_OMP_SusC/RagA_CS"/>
</dbReference>
<evidence type="ECO:0000256" key="1">
    <source>
        <dbReference type="ARBA" id="ARBA00004571"/>
    </source>
</evidence>
<proteinExistence type="inferred from homology"/>
<dbReference type="InterPro" id="IPR036942">
    <property type="entry name" value="Beta-barrel_TonB_sf"/>
</dbReference>
<name>A0ABR9XCC7_9SPHI</name>
<keyword evidence="3 8" id="KW-1134">Transmembrane beta strand</keyword>
<comment type="similarity">
    <text evidence="8">Belongs to the TonB-dependent receptor family.</text>
</comment>
<dbReference type="Gene3D" id="2.170.130.10">
    <property type="entry name" value="TonB-dependent receptor, plug domain"/>
    <property type="match status" value="1"/>
</dbReference>
<dbReference type="PANTHER" id="PTHR30069">
    <property type="entry name" value="TONB-DEPENDENT OUTER MEMBRANE RECEPTOR"/>
    <property type="match status" value="1"/>
</dbReference>
<dbReference type="Gene3D" id="2.60.40.1120">
    <property type="entry name" value="Carboxypeptidase-like, regulatory domain"/>
    <property type="match status" value="1"/>
</dbReference>
<dbReference type="Pfam" id="PF07715">
    <property type="entry name" value="Plug"/>
    <property type="match status" value="1"/>
</dbReference>
<dbReference type="InterPro" id="IPR037066">
    <property type="entry name" value="Plug_dom_sf"/>
</dbReference>
<organism evidence="10 11">
    <name type="scientific">Mucilaginibacter boryungensis</name>
    <dbReference type="NCBI Taxonomy" id="768480"/>
    <lineage>
        <taxon>Bacteria</taxon>
        <taxon>Pseudomonadati</taxon>
        <taxon>Bacteroidota</taxon>
        <taxon>Sphingobacteriia</taxon>
        <taxon>Sphingobacteriales</taxon>
        <taxon>Sphingobacteriaceae</taxon>
        <taxon>Mucilaginibacter</taxon>
    </lineage>
</organism>
<dbReference type="SUPFAM" id="SSF56935">
    <property type="entry name" value="Porins"/>
    <property type="match status" value="1"/>
</dbReference>
<comment type="subcellular location">
    <subcellularLocation>
        <location evidence="1 8">Cell outer membrane</location>
        <topology evidence="1 8">Multi-pass membrane protein</topology>
    </subcellularLocation>
</comment>
<keyword evidence="2 8" id="KW-0813">Transport</keyword>
<evidence type="ECO:0000259" key="9">
    <source>
        <dbReference type="Pfam" id="PF07715"/>
    </source>
</evidence>
<evidence type="ECO:0000313" key="10">
    <source>
        <dbReference type="EMBL" id="MBE9664723.1"/>
    </source>
</evidence>
<keyword evidence="4 8" id="KW-0812">Transmembrane</keyword>
<evidence type="ECO:0000313" key="11">
    <source>
        <dbReference type="Proteomes" id="UP000632774"/>
    </source>
</evidence>
<dbReference type="PROSITE" id="PS52016">
    <property type="entry name" value="TONB_DEPENDENT_REC_3"/>
    <property type="match status" value="1"/>
</dbReference>
<reference evidence="10 11" key="1">
    <citation type="submission" date="2020-10" db="EMBL/GenBank/DDBJ databases">
        <title>Mucilaginibacter mali sp. nov., isolated from rhizosphere soil of apple orchard.</title>
        <authorList>
            <person name="Lee J.-S."/>
            <person name="Kim H.S."/>
            <person name="Kim J.-S."/>
        </authorList>
    </citation>
    <scope>NUCLEOTIDE SEQUENCE [LARGE SCALE GENOMIC DNA]</scope>
    <source>
        <strain evidence="10 11">KCTC 23157</strain>
    </source>
</reference>
<dbReference type="PANTHER" id="PTHR30069:SF29">
    <property type="entry name" value="HEMOGLOBIN AND HEMOGLOBIN-HAPTOGLOBIN-BINDING PROTEIN 1-RELATED"/>
    <property type="match status" value="1"/>
</dbReference>
<evidence type="ECO:0000256" key="3">
    <source>
        <dbReference type="ARBA" id="ARBA00022452"/>
    </source>
</evidence>
<evidence type="ECO:0000256" key="2">
    <source>
        <dbReference type="ARBA" id="ARBA00022448"/>
    </source>
</evidence>
<protein>
    <submittedName>
        <fullName evidence="10">TonB-dependent receptor</fullName>
    </submittedName>
</protein>
<keyword evidence="10" id="KW-0675">Receptor</keyword>